<dbReference type="AlphaFoldDB" id="A0A2K1IR50"/>
<dbReference type="EMBL" id="ABEU02000021">
    <property type="protein sequence ID" value="PNR31754.1"/>
    <property type="molecule type" value="Genomic_DNA"/>
</dbReference>
<accession>A0A2K1IR50</accession>
<dbReference type="InParanoid" id="A0A2K1IR50"/>
<dbReference type="EnsemblPlants" id="Pp3c21_8170V3.1">
    <property type="protein sequence ID" value="PAC:32914569.CDS.1"/>
    <property type="gene ID" value="Pp3c21_8170"/>
</dbReference>
<dbReference type="Gramene" id="Pp3c21_8170V3.2">
    <property type="protein sequence ID" value="PAC:32914570.CDS.1"/>
    <property type="gene ID" value="Pp3c21_8170"/>
</dbReference>
<organism evidence="1">
    <name type="scientific">Physcomitrium patens</name>
    <name type="common">Spreading-leaved earth moss</name>
    <name type="synonym">Physcomitrella patens</name>
    <dbReference type="NCBI Taxonomy" id="3218"/>
    <lineage>
        <taxon>Eukaryota</taxon>
        <taxon>Viridiplantae</taxon>
        <taxon>Streptophyta</taxon>
        <taxon>Embryophyta</taxon>
        <taxon>Bryophyta</taxon>
        <taxon>Bryophytina</taxon>
        <taxon>Bryopsida</taxon>
        <taxon>Funariidae</taxon>
        <taxon>Funariales</taxon>
        <taxon>Funariaceae</taxon>
        <taxon>Physcomitrium</taxon>
    </lineage>
</organism>
<reference evidence="1 3" key="2">
    <citation type="journal article" date="2018" name="Plant J.">
        <title>The Physcomitrella patens chromosome-scale assembly reveals moss genome structure and evolution.</title>
        <authorList>
            <person name="Lang D."/>
            <person name="Ullrich K.K."/>
            <person name="Murat F."/>
            <person name="Fuchs J."/>
            <person name="Jenkins J."/>
            <person name="Haas F.B."/>
            <person name="Piednoel M."/>
            <person name="Gundlach H."/>
            <person name="Van Bel M."/>
            <person name="Meyberg R."/>
            <person name="Vives C."/>
            <person name="Morata J."/>
            <person name="Symeonidi A."/>
            <person name="Hiss M."/>
            <person name="Muchero W."/>
            <person name="Kamisugi Y."/>
            <person name="Saleh O."/>
            <person name="Blanc G."/>
            <person name="Decker E.L."/>
            <person name="van Gessel N."/>
            <person name="Grimwood J."/>
            <person name="Hayes R.D."/>
            <person name="Graham S.W."/>
            <person name="Gunter L.E."/>
            <person name="McDaniel S.F."/>
            <person name="Hoernstein S.N.W."/>
            <person name="Larsson A."/>
            <person name="Li F.W."/>
            <person name="Perroud P.F."/>
            <person name="Phillips J."/>
            <person name="Ranjan P."/>
            <person name="Rokshar D.S."/>
            <person name="Rothfels C.J."/>
            <person name="Schneider L."/>
            <person name="Shu S."/>
            <person name="Stevenson D.W."/>
            <person name="Thummler F."/>
            <person name="Tillich M."/>
            <person name="Villarreal Aguilar J.C."/>
            <person name="Widiez T."/>
            <person name="Wong G.K."/>
            <person name="Wymore A."/>
            <person name="Zhang Y."/>
            <person name="Zimmer A.D."/>
            <person name="Quatrano R.S."/>
            <person name="Mayer K.F.X."/>
            <person name="Goodstein D."/>
            <person name="Casacuberta J.M."/>
            <person name="Vandepoele K."/>
            <person name="Reski R."/>
            <person name="Cuming A.C."/>
            <person name="Tuskan G.A."/>
            <person name="Maumus F."/>
            <person name="Salse J."/>
            <person name="Schmutz J."/>
            <person name="Rensing S.A."/>
        </authorList>
    </citation>
    <scope>NUCLEOTIDE SEQUENCE [LARGE SCALE GENOMIC DNA]</scope>
    <source>
        <strain evidence="2 3">cv. Gransden 2004</strain>
    </source>
</reference>
<reference evidence="1 3" key="1">
    <citation type="journal article" date="2008" name="Science">
        <title>The Physcomitrella genome reveals evolutionary insights into the conquest of land by plants.</title>
        <authorList>
            <person name="Rensing S."/>
            <person name="Lang D."/>
            <person name="Zimmer A."/>
            <person name="Terry A."/>
            <person name="Salamov A."/>
            <person name="Shapiro H."/>
            <person name="Nishiyama T."/>
            <person name="Perroud P.-F."/>
            <person name="Lindquist E."/>
            <person name="Kamisugi Y."/>
            <person name="Tanahashi T."/>
            <person name="Sakakibara K."/>
            <person name="Fujita T."/>
            <person name="Oishi K."/>
            <person name="Shin-I T."/>
            <person name="Kuroki Y."/>
            <person name="Toyoda A."/>
            <person name="Suzuki Y."/>
            <person name="Hashimoto A."/>
            <person name="Yamaguchi K."/>
            <person name="Sugano A."/>
            <person name="Kohara Y."/>
            <person name="Fujiyama A."/>
            <person name="Anterola A."/>
            <person name="Aoki S."/>
            <person name="Ashton N."/>
            <person name="Barbazuk W.B."/>
            <person name="Barker E."/>
            <person name="Bennetzen J."/>
            <person name="Bezanilla M."/>
            <person name="Blankenship R."/>
            <person name="Cho S.H."/>
            <person name="Dutcher S."/>
            <person name="Estelle M."/>
            <person name="Fawcett J.A."/>
            <person name="Gundlach H."/>
            <person name="Hanada K."/>
            <person name="Heyl A."/>
            <person name="Hicks K.A."/>
            <person name="Hugh J."/>
            <person name="Lohr M."/>
            <person name="Mayer K."/>
            <person name="Melkozernov A."/>
            <person name="Murata T."/>
            <person name="Nelson D."/>
            <person name="Pils B."/>
            <person name="Prigge M."/>
            <person name="Reiss B."/>
            <person name="Renner T."/>
            <person name="Rombauts S."/>
            <person name="Rushton P."/>
            <person name="Sanderfoot A."/>
            <person name="Schween G."/>
            <person name="Shiu S.-H."/>
            <person name="Stueber K."/>
            <person name="Theodoulou F.L."/>
            <person name="Tu H."/>
            <person name="Van de Peer Y."/>
            <person name="Verrier P.J."/>
            <person name="Waters E."/>
            <person name="Wood A."/>
            <person name="Yang L."/>
            <person name="Cove D."/>
            <person name="Cuming A."/>
            <person name="Hasebe M."/>
            <person name="Lucas S."/>
            <person name="Mishler D.B."/>
            <person name="Reski R."/>
            <person name="Grigoriev I."/>
            <person name="Quatrano R.S."/>
            <person name="Boore J.L."/>
        </authorList>
    </citation>
    <scope>NUCLEOTIDE SEQUENCE [LARGE SCALE GENOMIC DNA]</scope>
    <source>
        <strain evidence="2 3">cv. Gransden 2004</strain>
    </source>
</reference>
<dbReference type="EnsemblPlants" id="Pp3c21_8170V3.2">
    <property type="protein sequence ID" value="PAC:32914570.CDS.1"/>
    <property type="gene ID" value="Pp3c21_8170"/>
</dbReference>
<evidence type="ECO:0000313" key="1">
    <source>
        <dbReference type="EMBL" id="PNR31754.1"/>
    </source>
</evidence>
<proteinExistence type="predicted"/>
<sequence>MLLGAILAAGPGLQILSPRPTLNGYSPGLHAGSCRQLGNQARRAANFGLTQSFGSHLEAERGVQASVSACVRACVTHLVQTLI</sequence>
<evidence type="ECO:0000313" key="3">
    <source>
        <dbReference type="Proteomes" id="UP000006727"/>
    </source>
</evidence>
<name>A0A2K1IR50_PHYPA</name>
<keyword evidence="3" id="KW-1185">Reference proteome</keyword>
<dbReference type="Gramene" id="Pp3c21_8170V3.1">
    <property type="protein sequence ID" value="PAC:32914569.CDS.1"/>
    <property type="gene ID" value="Pp3c21_8170"/>
</dbReference>
<gene>
    <name evidence="1" type="ORF">PHYPA_025877</name>
</gene>
<dbReference type="PaxDb" id="3218-PP1S441_4V6.1"/>
<evidence type="ECO:0000313" key="2">
    <source>
        <dbReference type="EnsemblPlants" id="PAC:32914569.CDS.1"/>
    </source>
</evidence>
<reference evidence="2" key="3">
    <citation type="submission" date="2020-12" db="UniProtKB">
        <authorList>
            <consortium name="EnsemblPlants"/>
        </authorList>
    </citation>
    <scope>IDENTIFICATION</scope>
</reference>
<protein>
    <submittedName>
        <fullName evidence="1 2">Uncharacterized protein</fullName>
    </submittedName>
</protein>
<dbReference type="Proteomes" id="UP000006727">
    <property type="component" value="Chromosome 21"/>
</dbReference>